<feature type="transmembrane region" description="Helical" evidence="7">
    <location>
        <begin position="365"/>
        <end position="384"/>
    </location>
</feature>
<feature type="transmembrane region" description="Helical" evidence="7">
    <location>
        <begin position="120"/>
        <end position="141"/>
    </location>
</feature>
<gene>
    <name evidence="8" type="primary">100640579</name>
</gene>
<proteinExistence type="inferred from homology"/>
<dbReference type="KEGG" id="aqu:100640579"/>
<evidence type="ECO:0000256" key="7">
    <source>
        <dbReference type="SAM" id="Phobius"/>
    </source>
</evidence>
<dbReference type="InterPro" id="IPR036259">
    <property type="entry name" value="MFS_trans_sf"/>
</dbReference>
<dbReference type="EnsemblMetazoa" id="Aqu2.1.34891_001">
    <property type="protein sequence ID" value="Aqu2.1.34891_001"/>
    <property type="gene ID" value="Aqu2.1.34891"/>
</dbReference>
<feature type="transmembrane region" description="Helical" evidence="7">
    <location>
        <begin position="420"/>
        <end position="437"/>
    </location>
</feature>
<keyword evidence="9" id="KW-1185">Reference proteome</keyword>
<evidence type="ECO:0000313" key="8">
    <source>
        <dbReference type="EnsemblMetazoa" id="Aqu2.1.34891_001"/>
    </source>
</evidence>
<feature type="transmembrane region" description="Helical" evidence="7">
    <location>
        <begin position="458"/>
        <end position="478"/>
    </location>
</feature>
<dbReference type="InParanoid" id="A0A1X7V4J5"/>
<comment type="similarity">
    <text evidence="2">Belongs to the unc-93 family.</text>
</comment>
<evidence type="ECO:0000313" key="9">
    <source>
        <dbReference type="Proteomes" id="UP000007879"/>
    </source>
</evidence>
<feature type="transmembrane region" description="Helical" evidence="7">
    <location>
        <begin position="172"/>
        <end position="194"/>
    </location>
</feature>
<reference evidence="8" key="2">
    <citation type="submission" date="2017-05" db="UniProtKB">
        <authorList>
            <consortium name="EnsemblMetazoa"/>
        </authorList>
    </citation>
    <scope>IDENTIFICATION</scope>
</reference>
<dbReference type="SUPFAM" id="SSF103473">
    <property type="entry name" value="MFS general substrate transporter"/>
    <property type="match status" value="1"/>
</dbReference>
<dbReference type="STRING" id="400682.A0A1X7V4J5"/>
<keyword evidence="3 7" id="KW-0812">Transmembrane</keyword>
<feature type="transmembrane region" description="Helical" evidence="7">
    <location>
        <begin position="332"/>
        <end position="353"/>
    </location>
</feature>
<reference evidence="9" key="1">
    <citation type="journal article" date="2010" name="Nature">
        <title>The Amphimedon queenslandica genome and the evolution of animal complexity.</title>
        <authorList>
            <person name="Srivastava M."/>
            <person name="Simakov O."/>
            <person name="Chapman J."/>
            <person name="Fahey B."/>
            <person name="Gauthier M.E."/>
            <person name="Mitros T."/>
            <person name="Richards G.S."/>
            <person name="Conaco C."/>
            <person name="Dacre M."/>
            <person name="Hellsten U."/>
            <person name="Larroux C."/>
            <person name="Putnam N.H."/>
            <person name="Stanke M."/>
            <person name="Adamska M."/>
            <person name="Darling A."/>
            <person name="Degnan S.M."/>
            <person name="Oakley T.H."/>
            <person name="Plachetzki D.C."/>
            <person name="Zhai Y."/>
            <person name="Adamski M."/>
            <person name="Calcino A."/>
            <person name="Cummins S.F."/>
            <person name="Goodstein D.M."/>
            <person name="Harris C."/>
            <person name="Jackson D.J."/>
            <person name="Leys S.P."/>
            <person name="Shu S."/>
            <person name="Woodcroft B.J."/>
            <person name="Vervoort M."/>
            <person name="Kosik K.S."/>
            <person name="Manning G."/>
            <person name="Degnan B.M."/>
            <person name="Rokhsar D.S."/>
        </authorList>
    </citation>
    <scope>NUCLEOTIDE SEQUENCE [LARGE SCALE GENOMIC DNA]</scope>
</reference>
<dbReference type="PANTHER" id="PTHR19444:SF13">
    <property type="entry name" value="PROTEIN UNC-93 HOMOLOG A"/>
    <property type="match status" value="1"/>
</dbReference>
<feature type="region of interest" description="Disordered" evidence="6">
    <location>
        <begin position="1"/>
        <end position="60"/>
    </location>
</feature>
<evidence type="ECO:0000256" key="4">
    <source>
        <dbReference type="ARBA" id="ARBA00022989"/>
    </source>
</evidence>
<feature type="transmembrane region" description="Helical" evidence="7">
    <location>
        <begin position="396"/>
        <end position="414"/>
    </location>
</feature>
<keyword evidence="4 7" id="KW-1133">Transmembrane helix</keyword>
<sequence>MAENKDLELEEVKVGNDSVVSGEKERTVTEEEAETKMDESTPVKAEPEEKKKKKEEDKKKDEGFMVHVEEDDDPRCCFSLKSKAYRNVFGTGVSFMMSLSAVVSLFSLQSSLNDTAGLGLANLSVFMGFFFISGIFASSIIRILGTKYTLIFSYTLLGVYTVANFYPHWYTLVPAAVFGGMGFGPVFAAGNVHVTTVAIRYAHPLGEKTEHLVSLFTGIQAMFFKVSYIPGSLATAAILFSERLSNESEIIMSPLGNVCDNDEASKLNPSYVYILISVDVIFDIIAILVCLALLDNLQEGGFKKESRGKVWKQFIKKPIVATFKMFKSWKMYMIIPMMVLDGYLASFALGTYYRAYVSECIGVHWVGFVVCTFGICSGLSAVIGGRLVKCIPQFSIVYTVSAILFGLMFFLIFWETRPSYIVAFVVIAVWGICEGIWHSVPPSLVGVLFHRKQEPAFSVSRMGLATGMLLGFSTAIFLTVPQLLWVAVSFLVVSLVTYSFLVFKTETRHQLIPCCPRREDEPEEEEENYEQELEEEGVVEVGLTENVF</sequence>
<dbReference type="EnsemblMetazoa" id="XM_003385691.2">
    <property type="protein sequence ID" value="XP_003385739.1"/>
    <property type="gene ID" value="LOC100640579"/>
</dbReference>
<dbReference type="Proteomes" id="UP000007879">
    <property type="component" value="Unassembled WGS sequence"/>
</dbReference>
<feature type="transmembrane region" description="Helical" evidence="7">
    <location>
        <begin position="271"/>
        <end position="294"/>
    </location>
</feature>
<name>A0A1X7V4J5_AMPQE</name>
<keyword evidence="5 7" id="KW-0472">Membrane</keyword>
<evidence type="ECO:0000256" key="1">
    <source>
        <dbReference type="ARBA" id="ARBA00004141"/>
    </source>
</evidence>
<organism evidence="8">
    <name type="scientific">Amphimedon queenslandica</name>
    <name type="common">Sponge</name>
    <dbReference type="NCBI Taxonomy" id="400682"/>
    <lineage>
        <taxon>Eukaryota</taxon>
        <taxon>Metazoa</taxon>
        <taxon>Porifera</taxon>
        <taxon>Demospongiae</taxon>
        <taxon>Heteroscleromorpha</taxon>
        <taxon>Haplosclerida</taxon>
        <taxon>Niphatidae</taxon>
        <taxon>Amphimedon</taxon>
    </lineage>
</organism>
<dbReference type="GO" id="GO:0016020">
    <property type="term" value="C:membrane"/>
    <property type="evidence" value="ECO:0007669"/>
    <property type="project" value="UniProtKB-SubCell"/>
</dbReference>
<protein>
    <recommendedName>
        <fullName evidence="10">Major facilitator superfamily (MFS) profile domain-containing protein</fullName>
    </recommendedName>
</protein>
<dbReference type="OMA" id="NFCPQSA"/>
<feature type="compositionally biased region" description="Basic and acidic residues" evidence="6">
    <location>
        <begin position="1"/>
        <end position="14"/>
    </location>
</feature>
<feature type="transmembrane region" description="Helical" evidence="7">
    <location>
        <begin position="148"/>
        <end position="166"/>
    </location>
</feature>
<comment type="subcellular location">
    <subcellularLocation>
        <location evidence="1">Membrane</location>
        <topology evidence="1">Multi-pass membrane protein</topology>
    </subcellularLocation>
</comment>
<dbReference type="PANTHER" id="PTHR19444">
    <property type="entry name" value="UNC-93 RELATED"/>
    <property type="match status" value="1"/>
</dbReference>
<feature type="transmembrane region" description="Helical" evidence="7">
    <location>
        <begin position="88"/>
        <end position="108"/>
    </location>
</feature>
<feature type="transmembrane region" description="Helical" evidence="7">
    <location>
        <begin position="215"/>
        <end position="240"/>
    </location>
</feature>
<feature type="compositionally biased region" description="Basic and acidic residues" evidence="6">
    <location>
        <begin position="22"/>
        <end position="60"/>
    </location>
</feature>
<evidence type="ECO:0000256" key="2">
    <source>
        <dbReference type="ARBA" id="ARBA00009172"/>
    </source>
</evidence>
<evidence type="ECO:0008006" key="10">
    <source>
        <dbReference type="Google" id="ProtNLM"/>
    </source>
</evidence>
<dbReference type="eggNOG" id="KOG3097">
    <property type="taxonomic scope" value="Eukaryota"/>
</dbReference>
<evidence type="ECO:0000256" key="3">
    <source>
        <dbReference type="ARBA" id="ARBA00022692"/>
    </source>
</evidence>
<accession>A0A1X7V4J5</accession>
<dbReference type="InterPro" id="IPR010291">
    <property type="entry name" value="Ion_channel_UNC-93"/>
</dbReference>
<evidence type="ECO:0000256" key="5">
    <source>
        <dbReference type="ARBA" id="ARBA00023136"/>
    </source>
</evidence>
<evidence type="ECO:0000256" key="6">
    <source>
        <dbReference type="SAM" id="MobiDB-lite"/>
    </source>
</evidence>
<feature type="transmembrane region" description="Helical" evidence="7">
    <location>
        <begin position="484"/>
        <end position="503"/>
    </location>
</feature>
<dbReference type="Pfam" id="PF05978">
    <property type="entry name" value="UNC-93"/>
    <property type="match status" value="1"/>
</dbReference>
<dbReference type="InterPro" id="IPR051951">
    <property type="entry name" value="UNC-93_regulatory"/>
</dbReference>
<dbReference type="AlphaFoldDB" id="A0A1X7V4J5"/>
<dbReference type="OrthoDB" id="78663at2759"/>